<evidence type="ECO:0000313" key="1">
    <source>
        <dbReference type="Proteomes" id="UP000095286"/>
    </source>
</evidence>
<reference evidence="2" key="1">
    <citation type="submission" date="2016-11" db="UniProtKB">
        <authorList>
            <consortium name="WormBaseParasite"/>
        </authorList>
    </citation>
    <scope>IDENTIFICATION</scope>
    <source>
        <strain evidence="2">KR3021</strain>
    </source>
</reference>
<dbReference type="Proteomes" id="UP000095286">
    <property type="component" value="Unplaced"/>
</dbReference>
<dbReference type="WBParaSite" id="RSKR_0000042700.1">
    <property type="protein sequence ID" value="RSKR_0000042700.1"/>
    <property type="gene ID" value="RSKR_0000042700"/>
</dbReference>
<evidence type="ECO:0000313" key="2">
    <source>
        <dbReference type="WBParaSite" id="RSKR_0000042700.1"/>
    </source>
</evidence>
<protein>
    <submittedName>
        <fullName evidence="2">Protein HGH1 homolog</fullName>
    </submittedName>
</protein>
<organism evidence="1 2">
    <name type="scientific">Rhabditophanes sp. KR3021</name>
    <dbReference type="NCBI Taxonomy" id="114890"/>
    <lineage>
        <taxon>Eukaryota</taxon>
        <taxon>Metazoa</taxon>
        <taxon>Ecdysozoa</taxon>
        <taxon>Nematoda</taxon>
        <taxon>Chromadorea</taxon>
        <taxon>Rhabditida</taxon>
        <taxon>Tylenchina</taxon>
        <taxon>Panagrolaimomorpha</taxon>
        <taxon>Strongyloidoidea</taxon>
        <taxon>Alloionematidae</taxon>
        <taxon>Rhabditophanes</taxon>
    </lineage>
</organism>
<name>A0AC35TH27_9BILA</name>
<sequence>MTEQVPVAKKSLATELAEFLDPKARADVRHAAISHLNQLAVAQELSIFTTDDFIILKALAVLFGELRGERVTILSIFTNLTANSGVVTNYLIEKTQMPMGILVCIKASNPWATASGKLLANISRQFPEKALHFVEKDWPNYLDEMMDLLLKTDLEECADYLGYFMINISQIPKVRKILAVDKVLGELYPLVQQSEKPKRRLMAVLILRNLSFDDNLHTTLLDQEDTFLSAILTILMDEDYDLDDNEQSKLPVHLQYYDGHRADNAKILKKVIETLYQLCATKVGRTTLRAKGVYPLLREFDKATGEKPQGGMMVTDQEHTLHALIGVLIRYEEEMEVPSDLHSIRDL</sequence>
<accession>A0AC35TH27</accession>
<proteinExistence type="predicted"/>